<protein>
    <recommendedName>
        <fullName evidence="4">Lipoprotein</fullName>
    </recommendedName>
</protein>
<feature type="coiled-coil region" evidence="1">
    <location>
        <begin position="136"/>
        <end position="163"/>
    </location>
</feature>
<keyword evidence="3" id="KW-1185">Reference proteome</keyword>
<dbReference type="Proteomes" id="UP000191812">
    <property type="component" value="Unassembled WGS sequence"/>
</dbReference>
<dbReference type="PROSITE" id="PS51257">
    <property type="entry name" value="PROKAR_LIPOPROTEIN"/>
    <property type="match status" value="1"/>
</dbReference>
<evidence type="ECO:0000256" key="1">
    <source>
        <dbReference type="SAM" id="Coils"/>
    </source>
</evidence>
<gene>
    <name evidence="2" type="ORF">AGR13a_Cc170304</name>
</gene>
<proteinExistence type="predicted"/>
<name>A0ABM9VBX9_9HYPH</name>
<evidence type="ECO:0000313" key="2">
    <source>
        <dbReference type="EMBL" id="CUX14219.1"/>
    </source>
</evidence>
<reference evidence="2 3" key="1">
    <citation type="submission" date="2016-01" db="EMBL/GenBank/DDBJ databases">
        <authorList>
            <person name="Regsiter A."/>
            <person name="william w."/>
        </authorList>
    </citation>
    <scope>NUCLEOTIDE SEQUENCE [LARGE SCALE GENOMIC DNA]</scope>
    <source>
        <strain evidence="2 3">CFBP 6927</strain>
    </source>
</reference>
<evidence type="ECO:0000313" key="3">
    <source>
        <dbReference type="Proteomes" id="UP000191812"/>
    </source>
</evidence>
<accession>A0ABM9VBX9</accession>
<dbReference type="EMBL" id="FBWH01000009">
    <property type="protein sequence ID" value="CUX14219.1"/>
    <property type="molecule type" value="Genomic_DNA"/>
</dbReference>
<keyword evidence="1" id="KW-0175">Coiled coil</keyword>
<organism evidence="2 3">
    <name type="scientific">Agrobacterium genomosp. 13 str. CFBP 6927</name>
    <dbReference type="NCBI Taxonomy" id="1183428"/>
    <lineage>
        <taxon>Bacteria</taxon>
        <taxon>Pseudomonadati</taxon>
        <taxon>Pseudomonadota</taxon>
        <taxon>Alphaproteobacteria</taxon>
        <taxon>Hyphomicrobiales</taxon>
        <taxon>Rhizobiaceae</taxon>
        <taxon>Rhizobium/Agrobacterium group</taxon>
        <taxon>Agrobacterium</taxon>
        <taxon>Agrobacterium tumefaciens complex</taxon>
    </lineage>
</organism>
<comment type="caution">
    <text evidence="2">The sequence shown here is derived from an EMBL/GenBank/DDBJ whole genome shotgun (WGS) entry which is preliminary data.</text>
</comment>
<sequence>MLNIFRSSLLIALTILTAGCSEQPDATTKRREMASNICRSNVPNVDIKTYTNIQGSTIHGDVTTSTIYRTYPWATAIYVTRKPAYTRTNVGMTVQPVCNPYYGCQLVSMPTSYQTQESLAEVYGMARVPVTEQGSAEAIAEAEAQAEENCDQAAEQFAQARGKSRYSMSYTLSCVRLAASVCSF</sequence>
<evidence type="ECO:0008006" key="4">
    <source>
        <dbReference type="Google" id="ProtNLM"/>
    </source>
</evidence>